<reference evidence="3 4" key="1">
    <citation type="submission" date="2023-10" db="EMBL/GenBank/DDBJ databases">
        <title>A novel Glycoside Hydrolase 43-Like Enzyme from Clostrdium boliviensis is an Endo-xylanase, and a Candidate for Xylooligosaccharides Production from Different Xylan Substrates.</title>
        <authorList>
            <person name="Alvarez M.T."/>
            <person name="Rocabado-Villegas L.R."/>
            <person name="Salas-Veizaga D.M."/>
            <person name="Linares-Pasten J.A."/>
            <person name="Gudmundsdottir E.E."/>
            <person name="Hreggvidsson G.O."/>
            <person name="Adlercreutz P."/>
            <person name="Nordberg Karlsson E."/>
        </authorList>
    </citation>
    <scope>NUCLEOTIDE SEQUENCE [LARGE SCALE GENOMIC DNA]</scope>
    <source>
        <strain evidence="3 4">E-1</strain>
    </source>
</reference>
<name>A0ABU4GSL6_9CLOT</name>
<keyword evidence="4" id="KW-1185">Reference proteome</keyword>
<evidence type="ECO:0000313" key="4">
    <source>
        <dbReference type="Proteomes" id="UP001276854"/>
    </source>
</evidence>
<evidence type="ECO:0000256" key="1">
    <source>
        <dbReference type="SAM" id="MobiDB-lite"/>
    </source>
</evidence>
<sequence>MKKKFVSGLLCAVMAASLVAGCSSKSAPGESTSKAADTTTAKEAEATTQAAKDAGSEEGKVINIYCWNDEFKARYDDYYASKLPAGYKVNFVTTPSENNAYQNALDEALLNQNDAKADDKVDMFLVEADYILKYVNSDYTLDLKDIGITDQDMSKQYDYTKVIAQDTNGAQKGISWQGCPGLYIYRRSIAKDVLGTDDPAEVQKAINDWDSFDKTAAKMKDKGYYMLSGYDDSYRTFSNNVTAPWVDGKKVVIDPNLNKWVEQTKKYTDNGYNEKTTLWAAEWAAGQGDEGKVFGYFMPAWGVDFVLAGNSLAKAEADGGKQEPGNGTYGDWAATIGPESYNWGGTWLCAANGTDNADIVADIMKTICCDDATMKKIVEEKNDFVNNKTVMEELAKSDYKSAFLGGQNPLQMYCDAAEKIDMSKISPYDQGLNESFQNAMHDYFNGTVDKDTALKNFYTSLQEKYPELEVNQ</sequence>
<organism evidence="3 4">
    <name type="scientific">Clostridium boliviensis</name>
    <dbReference type="NCBI Taxonomy" id="318465"/>
    <lineage>
        <taxon>Bacteria</taxon>
        <taxon>Bacillati</taxon>
        <taxon>Bacillota</taxon>
        <taxon>Clostridia</taxon>
        <taxon>Eubacteriales</taxon>
        <taxon>Clostridiaceae</taxon>
        <taxon>Clostridium</taxon>
    </lineage>
</organism>
<gene>
    <name evidence="3" type="ORF">RZO55_23535</name>
</gene>
<dbReference type="PROSITE" id="PS51257">
    <property type="entry name" value="PROKAR_LIPOPROTEIN"/>
    <property type="match status" value="1"/>
</dbReference>
<accession>A0ABU4GSL6</accession>
<dbReference type="Proteomes" id="UP001276854">
    <property type="component" value="Unassembled WGS sequence"/>
</dbReference>
<evidence type="ECO:0000313" key="3">
    <source>
        <dbReference type="EMBL" id="MDW2800543.1"/>
    </source>
</evidence>
<dbReference type="RefSeq" id="WP_318066710.1">
    <property type="nucleotide sequence ID" value="NZ_JAWONS010000326.1"/>
</dbReference>
<proteinExistence type="predicted"/>
<feature type="chain" id="PRO_5047494854" evidence="2">
    <location>
        <begin position="21"/>
        <end position="472"/>
    </location>
</feature>
<feature type="compositionally biased region" description="Low complexity" evidence="1">
    <location>
        <begin position="30"/>
        <end position="39"/>
    </location>
</feature>
<comment type="caution">
    <text evidence="3">The sequence shown here is derived from an EMBL/GenBank/DDBJ whole genome shotgun (WGS) entry which is preliminary data.</text>
</comment>
<feature type="region of interest" description="Disordered" evidence="1">
    <location>
        <begin position="23"/>
        <end position="52"/>
    </location>
</feature>
<dbReference type="SUPFAM" id="SSF53850">
    <property type="entry name" value="Periplasmic binding protein-like II"/>
    <property type="match status" value="1"/>
</dbReference>
<dbReference type="EMBL" id="JAWONS010000326">
    <property type="protein sequence ID" value="MDW2800543.1"/>
    <property type="molecule type" value="Genomic_DNA"/>
</dbReference>
<keyword evidence="2" id="KW-0732">Signal</keyword>
<protein>
    <submittedName>
        <fullName evidence="3">Carbohydrate ABC transporter substrate-binding protein</fullName>
    </submittedName>
</protein>
<evidence type="ECO:0000256" key="2">
    <source>
        <dbReference type="SAM" id="SignalP"/>
    </source>
</evidence>
<feature type="signal peptide" evidence="2">
    <location>
        <begin position="1"/>
        <end position="20"/>
    </location>
</feature>
<dbReference type="Gene3D" id="3.40.190.10">
    <property type="entry name" value="Periplasmic binding protein-like II"/>
    <property type="match status" value="1"/>
</dbReference>